<dbReference type="InterPro" id="IPR021148">
    <property type="entry name" value="Polysacc_synth_dom"/>
</dbReference>
<dbReference type="Gene3D" id="1.10.3560.10">
    <property type="entry name" value="yst0336 like domain"/>
    <property type="match status" value="1"/>
</dbReference>
<reference evidence="2" key="1">
    <citation type="submission" date="2022-01" db="EMBL/GenBank/DDBJ databases">
        <title>Genome Sequence Resource for Two Populations of Ditylenchus destructor, the Migratory Endoparasitic Phytonematode.</title>
        <authorList>
            <person name="Zhang H."/>
            <person name="Lin R."/>
            <person name="Xie B."/>
        </authorList>
    </citation>
    <scope>NUCLEOTIDE SEQUENCE</scope>
    <source>
        <strain evidence="2">BazhouSP</strain>
    </source>
</reference>
<evidence type="ECO:0000313" key="2">
    <source>
        <dbReference type="EMBL" id="KAI1718063.1"/>
    </source>
</evidence>
<sequence length="163" mass="18811">MADLATQLHDDPQNYVNDQNVEVAWAIKAAESASIHMNLLLAVQDTTKLRLNKHQDEIYAKFRELFRDMDVENVTEDNLKGDNKERWREFCEHFKNVDDYNLGTILRRQASGIYDEQNTLITHKIVFLAVEAARNVEGINQKWKSKFAEEHAAAHSAGDRNVI</sequence>
<evidence type="ECO:0000259" key="1">
    <source>
        <dbReference type="Pfam" id="PF04669"/>
    </source>
</evidence>
<dbReference type="Proteomes" id="UP001201812">
    <property type="component" value="Unassembled WGS sequence"/>
</dbReference>
<name>A0AAD4NAZ3_9BILA</name>
<accession>A0AAD4NAZ3</accession>
<dbReference type="GO" id="GO:0005737">
    <property type="term" value="C:cytoplasm"/>
    <property type="evidence" value="ECO:0007669"/>
    <property type="project" value="TreeGrafter"/>
</dbReference>
<keyword evidence="3" id="KW-1185">Reference proteome</keyword>
<dbReference type="PANTHER" id="PTHR13410:SF9">
    <property type="entry name" value="PROTEIN PBDC1"/>
    <property type="match status" value="1"/>
</dbReference>
<dbReference type="Pfam" id="PF04669">
    <property type="entry name" value="PBDC1"/>
    <property type="match status" value="1"/>
</dbReference>
<evidence type="ECO:0000313" key="3">
    <source>
        <dbReference type="Proteomes" id="UP001201812"/>
    </source>
</evidence>
<gene>
    <name evidence="2" type="ORF">DdX_06477</name>
</gene>
<protein>
    <submittedName>
        <fullName evidence="2">Polysaccharide biosynthesis domain-containing protein</fullName>
    </submittedName>
</protein>
<dbReference type="InterPro" id="IPR023139">
    <property type="entry name" value="PBDC1-like_dom_sf"/>
</dbReference>
<comment type="caution">
    <text evidence="2">The sequence shown here is derived from an EMBL/GenBank/DDBJ whole genome shotgun (WGS) entry which is preliminary data.</text>
</comment>
<dbReference type="AlphaFoldDB" id="A0AAD4NAZ3"/>
<dbReference type="EMBL" id="JAKKPZ010000008">
    <property type="protein sequence ID" value="KAI1718063.1"/>
    <property type="molecule type" value="Genomic_DNA"/>
</dbReference>
<proteinExistence type="predicted"/>
<feature type="domain" description="Polysaccharide biosynthesis" evidence="1">
    <location>
        <begin position="21"/>
        <end position="143"/>
    </location>
</feature>
<organism evidence="2 3">
    <name type="scientific">Ditylenchus destructor</name>
    <dbReference type="NCBI Taxonomy" id="166010"/>
    <lineage>
        <taxon>Eukaryota</taxon>
        <taxon>Metazoa</taxon>
        <taxon>Ecdysozoa</taxon>
        <taxon>Nematoda</taxon>
        <taxon>Chromadorea</taxon>
        <taxon>Rhabditida</taxon>
        <taxon>Tylenchina</taxon>
        <taxon>Tylenchomorpha</taxon>
        <taxon>Sphaerularioidea</taxon>
        <taxon>Anguinidae</taxon>
        <taxon>Anguininae</taxon>
        <taxon>Ditylenchus</taxon>
    </lineage>
</organism>
<dbReference type="InterPro" id="IPR008476">
    <property type="entry name" value="PBDC1_metazoa/fungi"/>
</dbReference>
<dbReference type="PANTHER" id="PTHR13410">
    <property type="entry name" value="PROTEIN PBDC1"/>
    <property type="match status" value="1"/>
</dbReference>